<dbReference type="SUPFAM" id="SSF102114">
    <property type="entry name" value="Radical SAM enzymes"/>
    <property type="match status" value="1"/>
</dbReference>
<dbReference type="CDD" id="cd01335">
    <property type="entry name" value="Radical_SAM"/>
    <property type="match status" value="1"/>
</dbReference>
<dbReference type="SFLD" id="SFLDS00029">
    <property type="entry name" value="Radical_SAM"/>
    <property type="match status" value="1"/>
</dbReference>
<evidence type="ECO:0000259" key="5">
    <source>
        <dbReference type="PROSITE" id="PS51918"/>
    </source>
</evidence>
<dbReference type="PANTHER" id="PTHR11228:SF34">
    <property type="entry name" value="TUNGSTEN-CONTAINING ALDEHYDE FERREDOXIN OXIDOREDUCTASE COFACTOR MODIFYING PROTEIN"/>
    <property type="match status" value="1"/>
</dbReference>
<dbReference type="InterPro" id="IPR007197">
    <property type="entry name" value="rSAM"/>
</dbReference>
<dbReference type="InterPro" id="IPR050377">
    <property type="entry name" value="Radical_SAM_PqqE_MftC-like"/>
</dbReference>
<sequence length="368" mass="40260">MVAHEKEMMTFSVTDQCNVRCAHCLALCSPKQTTMLTADEMYESYLSIAATRPVRTVVFTGGEPTLLGEELLEAIARISLEGPVTRVVTNASWATDDDAANVMVQQLRSAGLAEINFSMDDYHASWIPPENVRRAFDASRGQGFEAVVIALAEGPRSTITREWVQHEIAPGVQFVDQRSSRAGAHPPRSADGTLYEIAHHGYSRVGRARGFGEEDIVPDESMLAQYCCCAEILSQPVVDARLDAGICCGLSVRNNRVLRIGSLRESTYAELADAAQHDVLIRALRFLGPKYLLDVARSIDPRVRMRPEYAGICEVCEDVTASRRALAALDTAKARIALDVALAERAQQGDDDRILGRDAELRTAHAGT</sequence>
<keyword evidence="4" id="KW-0411">Iron-sulfur</keyword>
<evidence type="ECO:0000256" key="4">
    <source>
        <dbReference type="ARBA" id="ARBA00023014"/>
    </source>
</evidence>
<dbReference type="PANTHER" id="PTHR11228">
    <property type="entry name" value="RADICAL SAM DOMAIN PROTEIN"/>
    <property type="match status" value="1"/>
</dbReference>
<dbReference type="InterPro" id="IPR013785">
    <property type="entry name" value="Aldolase_TIM"/>
</dbReference>
<gene>
    <name evidence="6" type="ORF">HMPREF0682_1652</name>
</gene>
<proteinExistence type="predicted"/>
<keyword evidence="2" id="KW-0479">Metal-binding</keyword>
<dbReference type="InterPro" id="IPR058240">
    <property type="entry name" value="rSAM_sf"/>
</dbReference>
<dbReference type="GO" id="GO:0051536">
    <property type="term" value="F:iron-sulfur cluster binding"/>
    <property type="evidence" value="ECO:0007669"/>
    <property type="project" value="UniProtKB-KW"/>
</dbReference>
<organism evidence="6 7">
    <name type="scientific">Propionibacterium acidifaciens F0233</name>
    <dbReference type="NCBI Taxonomy" id="553198"/>
    <lineage>
        <taxon>Bacteria</taxon>
        <taxon>Bacillati</taxon>
        <taxon>Actinomycetota</taxon>
        <taxon>Actinomycetes</taxon>
        <taxon>Propionibacteriales</taxon>
        <taxon>Propionibacteriaceae</taxon>
        <taxon>Propionibacterium</taxon>
    </lineage>
</organism>
<accession>U2R5X9</accession>
<keyword evidence="7" id="KW-1185">Reference proteome</keyword>
<reference evidence="6" key="1">
    <citation type="submission" date="2013-08" db="EMBL/GenBank/DDBJ databases">
        <authorList>
            <person name="Durkin A.S."/>
            <person name="Haft D.R."/>
            <person name="McCorrison J."/>
            <person name="Torralba M."/>
            <person name="Gillis M."/>
            <person name="Haft D.H."/>
            <person name="Methe B."/>
            <person name="Sutton G."/>
            <person name="Nelson K.E."/>
        </authorList>
    </citation>
    <scope>NUCLEOTIDE SEQUENCE [LARGE SCALE GENOMIC DNA]</scope>
    <source>
        <strain evidence="6">F0233</strain>
    </source>
</reference>
<evidence type="ECO:0000256" key="1">
    <source>
        <dbReference type="ARBA" id="ARBA00022691"/>
    </source>
</evidence>
<dbReference type="GO" id="GO:0003824">
    <property type="term" value="F:catalytic activity"/>
    <property type="evidence" value="ECO:0007669"/>
    <property type="project" value="InterPro"/>
</dbReference>
<name>U2R5X9_9ACTN</name>
<evidence type="ECO:0000313" key="7">
    <source>
        <dbReference type="Proteomes" id="UP000017052"/>
    </source>
</evidence>
<dbReference type="AlphaFoldDB" id="U2R5X9"/>
<dbReference type="PROSITE" id="PS51918">
    <property type="entry name" value="RADICAL_SAM"/>
    <property type="match status" value="1"/>
</dbReference>
<evidence type="ECO:0000256" key="3">
    <source>
        <dbReference type="ARBA" id="ARBA00023004"/>
    </source>
</evidence>
<protein>
    <submittedName>
        <fullName evidence="6">Radical SAM domain protein</fullName>
    </submittedName>
</protein>
<evidence type="ECO:0000256" key="2">
    <source>
        <dbReference type="ARBA" id="ARBA00022723"/>
    </source>
</evidence>
<dbReference type="EMBL" id="ACVN02000333">
    <property type="protein sequence ID" value="ERK49023.1"/>
    <property type="molecule type" value="Genomic_DNA"/>
</dbReference>
<dbReference type="GO" id="GO:0046872">
    <property type="term" value="F:metal ion binding"/>
    <property type="evidence" value="ECO:0007669"/>
    <property type="project" value="UniProtKB-KW"/>
</dbReference>
<keyword evidence="3" id="KW-0408">Iron</keyword>
<dbReference type="Gene3D" id="3.20.20.70">
    <property type="entry name" value="Aldolase class I"/>
    <property type="match status" value="1"/>
</dbReference>
<keyword evidence="1" id="KW-0949">S-adenosyl-L-methionine</keyword>
<dbReference type="SFLD" id="SFLDG01067">
    <property type="entry name" value="SPASM/twitch_domain_containing"/>
    <property type="match status" value="1"/>
</dbReference>
<comment type="caution">
    <text evidence="6">The sequence shown here is derived from an EMBL/GenBank/DDBJ whole genome shotgun (WGS) entry which is preliminary data.</text>
</comment>
<evidence type="ECO:0000313" key="6">
    <source>
        <dbReference type="EMBL" id="ERK49023.1"/>
    </source>
</evidence>
<dbReference type="Pfam" id="PF04055">
    <property type="entry name" value="Radical_SAM"/>
    <property type="match status" value="1"/>
</dbReference>
<feature type="domain" description="Radical SAM core" evidence="5">
    <location>
        <begin position="3"/>
        <end position="243"/>
    </location>
</feature>
<dbReference type="Proteomes" id="UP000017052">
    <property type="component" value="Unassembled WGS sequence"/>
</dbReference>